<proteinExistence type="predicted"/>
<dbReference type="InParanoid" id="A0A5J5EG12"/>
<sequence>MSARIRCRPARAFGSCDITPDYETGRSEDMEASAYNGNRESDLSEYLREFGIKAPPLKFVAPGDDRIYSIPSEDARTYGGMKMAVEDKLQIVMDSVLDTFNHPIEPTDWEIVSSTWPYRFGKFTVVGQPMFSDPVMTVVWKAKSLAIKMWLPSPRRITMGQLLTIVRGYLVQLLPSPLDLSLAPRMTRSEIDKVIIQDGWSRSRDLVRVVQQTWCTKCLQQPTVFVGKGVVGHSHSAASTEPQMVFVVVQNLWEMIPGMVKQYRPDLLVPATLTVSEVKAIIEKQFWDTLGLEDEDERDEILWAHEMLTAAHDGCWDKIADQDTMALGNIRMAVRSVITYKE</sequence>
<comment type="caution">
    <text evidence="1">The sequence shown here is derived from an EMBL/GenBank/DDBJ whole genome shotgun (WGS) entry which is preliminary data.</text>
</comment>
<organism evidence="1 2">
    <name type="scientific">Sphaerosporella brunnea</name>
    <dbReference type="NCBI Taxonomy" id="1250544"/>
    <lineage>
        <taxon>Eukaryota</taxon>
        <taxon>Fungi</taxon>
        <taxon>Dikarya</taxon>
        <taxon>Ascomycota</taxon>
        <taxon>Pezizomycotina</taxon>
        <taxon>Pezizomycetes</taxon>
        <taxon>Pezizales</taxon>
        <taxon>Pyronemataceae</taxon>
        <taxon>Sphaerosporella</taxon>
    </lineage>
</organism>
<dbReference type="AlphaFoldDB" id="A0A5J5EG12"/>
<accession>A0A5J5EG12</accession>
<evidence type="ECO:0000313" key="1">
    <source>
        <dbReference type="EMBL" id="KAA8894642.1"/>
    </source>
</evidence>
<dbReference type="Proteomes" id="UP000326924">
    <property type="component" value="Unassembled WGS sequence"/>
</dbReference>
<dbReference type="EMBL" id="VXIS01000322">
    <property type="protein sequence ID" value="KAA8894642.1"/>
    <property type="molecule type" value="Genomic_DNA"/>
</dbReference>
<evidence type="ECO:0000313" key="2">
    <source>
        <dbReference type="Proteomes" id="UP000326924"/>
    </source>
</evidence>
<gene>
    <name evidence="1" type="ORF">FN846DRAFT_894899</name>
</gene>
<name>A0A5J5EG12_9PEZI</name>
<protein>
    <submittedName>
        <fullName evidence="1">Uncharacterized protein</fullName>
    </submittedName>
</protein>
<reference evidence="1 2" key="1">
    <citation type="submission" date="2019-09" db="EMBL/GenBank/DDBJ databases">
        <title>Draft genome of the ectomycorrhizal ascomycete Sphaerosporella brunnea.</title>
        <authorList>
            <consortium name="DOE Joint Genome Institute"/>
            <person name="Benucci G.M."/>
            <person name="Marozzi G."/>
            <person name="Antonielli L."/>
            <person name="Sanchez S."/>
            <person name="Marco P."/>
            <person name="Wang X."/>
            <person name="Falini L.B."/>
            <person name="Barry K."/>
            <person name="Haridas S."/>
            <person name="Lipzen A."/>
            <person name="Labutti K."/>
            <person name="Grigoriev I.V."/>
            <person name="Murat C."/>
            <person name="Martin F."/>
            <person name="Albertini E."/>
            <person name="Donnini D."/>
            <person name="Bonito G."/>
        </authorList>
    </citation>
    <scope>NUCLEOTIDE SEQUENCE [LARGE SCALE GENOMIC DNA]</scope>
    <source>
        <strain evidence="1 2">Sb_GMNB300</strain>
    </source>
</reference>
<keyword evidence="2" id="KW-1185">Reference proteome</keyword>